<evidence type="ECO:0000256" key="4">
    <source>
        <dbReference type="ARBA" id="ARBA00022448"/>
    </source>
</evidence>
<evidence type="ECO:0000313" key="11">
    <source>
        <dbReference type="EMBL" id="PHH50309.1"/>
    </source>
</evidence>
<keyword evidence="4" id="KW-0813">Transport</keyword>
<dbReference type="OrthoDB" id="332281at2759"/>
<sequence length="334" mass="36184">MSDLGLSFNGRPASPSTSLYDHSLRKGSTAIVSSSSSEATNDDDDGNALPFPEALPRSDFLTADFDPAEYLSALRDRHQTLEDLRADLRERSTAINTELLELVNSNYTAFLSLGTDLHGGDEKVSDVQMSLLGFRRALEERKGSVHTKGLEVQTLNNELKTVREEIEIGRKMIEADDILCDLEARLSIDSLPQATVKTPTLSKAVIQTPPTSATDANWFSDSEDDDDVEESQNEERSALGAGIGTSPAKLAALVASLQRVEKLFAKLGGLETPFVAKAEERRLRCRNTIMLDLSNATKAAKQAGPGGQGHLLSYMGLYRTLGASTEAVKILKGK</sequence>
<dbReference type="PANTHER" id="PTHR12961">
    <property type="entry name" value="CONSERVED OLIGOMERIC GOLGI COMPLEX COMPONENT 2"/>
    <property type="match status" value="1"/>
</dbReference>
<dbReference type="STRING" id="1035309.A0A2C5WBQ1"/>
<dbReference type="GO" id="GO:0007030">
    <property type="term" value="P:Golgi organization"/>
    <property type="evidence" value="ECO:0007669"/>
    <property type="project" value="InterPro"/>
</dbReference>
<feature type="region of interest" description="Disordered" evidence="9">
    <location>
        <begin position="206"/>
        <end position="241"/>
    </location>
</feature>
<comment type="similarity">
    <text evidence="2">Belongs to the COG2 family.</text>
</comment>
<reference evidence="11 12" key="1">
    <citation type="journal article" date="2013" name="Fungal Biol.">
        <title>Analysis of microsatellite markers in the genome of the plant pathogen Ceratocystis fimbriata.</title>
        <authorList>
            <person name="Simpson M.C."/>
            <person name="Wilken P.M."/>
            <person name="Coetzee M.P."/>
            <person name="Wingfield M.J."/>
            <person name="Wingfield B.D."/>
        </authorList>
    </citation>
    <scope>NUCLEOTIDE SEQUENCE [LARGE SCALE GENOMIC DNA]</scope>
    <source>
        <strain evidence="11 12">CBS 114723</strain>
    </source>
</reference>
<gene>
    <name evidence="11" type="ORF">CFIMG_007446RA00001</name>
</gene>
<dbReference type="GO" id="GO:0017119">
    <property type="term" value="C:Golgi transport complex"/>
    <property type="evidence" value="ECO:0007669"/>
    <property type="project" value="TreeGrafter"/>
</dbReference>
<name>A0A2C5WBQ1_9PEZI</name>
<dbReference type="EMBL" id="APWK03000136">
    <property type="protein sequence ID" value="PHH50309.1"/>
    <property type="molecule type" value="Genomic_DNA"/>
</dbReference>
<evidence type="ECO:0000256" key="7">
    <source>
        <dbReference type="ARBA" id="ARBA00023136"/>
    </source>
</evidence>
<keyword evidence="5" id="KW-0653">Protein transport</keyword>
<feature type="compositionally biased region" description="Acidic residues" evidence="9">
    <location>
        <begin position="221"/>
        <end position="232"/>
    </location>
</feature>
<proteinExistence type="inferred from homology"/>
<evidence type="ECO:0000313" key="12">
    <source>
        <dbReference type="Proteomes" id="UP000222788"/>
    </source>
</evidence>
<protein>
    <recommendedName>
        <fullName evidence="3">Conserved oligomeric Golgi complex subunit 2</fullName>
    </recommendedName>
    <alternativeName>
        <fullName evidence="8">Component of oligomeric Golgi complex 2</fullName>
    </alternativeName>
</protein>
<evidence type="ECO:0000256" key="8">
    <source>
        <dbReference type="ARBA" id="ARBA00031344"/>
    </source>
</evidence>
<dbReference type="GO" id="GO:0006891">
    <property type="term" value="P:intra-Golgi vesicle-mediated transport"/>
    <property type="evidence" value="ECO:0007669"/>
    <property type="project" value="TreeGrafter"/>
</dbReference>
<reference evidence="11 12" key="2">
    <citation type="journal article" date="2013" name="IMA Fungus">
        <title>IMA Genome-F 1: Ceratocystis fimbriata: Draft nuclear genome sequence for the plant pathogen, Ceratocystis fimbriata.</title>
        <authorList>
            <person name="Wilken P.M."/>
            <person name="Steenkamp E.T."/>
            <person name="Wingfield M.J."/>
            <person name="de Beer Z.W."/>
            <person name="Wingfield B.D."/>
        </authorList>
    </citation>
    <scope>NUCLEOTIDE SEQUENCE [LARGE SCALE GENOMIC DNA]</scope>
    <source>
        <strain evidence="11 12">CBS 114723</strain>
    </source>
</reference>
<evidence type="ECO:0000256" key="3">
    <source>
        <dbReference type="ARBA" id="ARBA00020977"/>
    </source>
</evidence>
<evidence type="ECO:0000256" key="1">
    <source>
        <dbReference type="ARBA" id="ARBA00004395"/>
    </source>
</evidence>
<dbReference type="InterPro" id="IPR024602">
    <property type="entry name" value="COG_su2_N"/>
</dbReference>
<dbReference type="InterPro" id="IPR009316">
    <property type="entry name" value="COG2"/>
</dbReference>
<dbReference type="PANTHER" id="PTHR12961:SF0">
    <property type="entry name" value="CONSERVED OLIGOMERIC GOLGI COMPLEX SUBUNIT 2"/>
    <property type="match status" value="1"/>
</dbReference>
<feature type="compositionally biased region" description="Polar residues" evidence="9">
    <location>
        <begin position="208"/>
        <end position="219"/>
    </location>
</feature>
<evidence type="ECO:0000256" key="5">
    <source>
        <dbReference type="ARBA" id="ARBA00022927"/>
    </source>
</evidence>
<organism evidence="11 12">
    <name type="scientific">Ceratocystis fimbriata CBS 114723</name>
    <dbReference type="NCBI Taxonomy" id="1035309"/>
    <lineage>
        <taxon>Eukaryota</taxon>
        <taxon>Fungi</taxon>
        <taxon>Dikarya</taxon>
        <taxon>Ascomycota</taxon>
        <taxon>Pezizomycotina</taxon>
        <taxon>Sordariomycetes</taxon>
        <taxon>Hypocreomycetidae</taxon>
        <taxon>Microascales</taxon>
        <taxon>Ceratocystidaceae</taxon>
        <taxon>Ceratocystis</taxon>
    </lineage>
</organism>
<dbReference type="GO" id="GO:0000139">
    <property type="term" value="C:Golgi membrane"/>
    <property type="evidence" value="ECO:0007669"/>
    <property type="project" value="UniProtKB-SubCell"/>
</dbReference>
<evidence type="ECO:0000256" key="9">
    <source>
        <dbReference type="SAM" id="MobiDB-lite"/>
    </source>
</evidence>
<keyword evidence="12" id="KW-1185">Reference proteome</keyword>
<feature type="domain" description="Conserved oligomeric Golgi complex subunit 2 N-terminal" evidence="10">
    <location>
        <begin position="57"/>
        <end position="127"/>
    </location>
</feature>
<keyword evidence="7" id="KW-0472">Membrane</keyword>
<keyword evidence="6" id="KW-0333">Golgi apparatus</keyword>
<comment type="caution">
    <text evidence="11">The sequence shown here is derived from an EMBL/GenBank/DDBJ whole genome shotgun (WGS) entry which is preliminary data.</text>
</comment>
<comment type="subcellular location">
    <subcellularLocation>
        <location evidence="1">Golgi apparatus membrane</location>
        <topology evidence="1">Peripheral membrane protein</topology>
    </subcellularLocation>
</comment>
<dbReference type="Proteomes" id="UP000222788">
    <property type="component" value="Unassembled WGS sequence"/>
</dbReference>
<evidence type="ECO:0000259" key="10">
    <source>
        <dbReference type="Pfam" id="PF06148"/>
    </source>
</evidence>
<dbReference type="Pfam" id="PF06148">
    <property type="entry name" value="COG2_N"/>
    <property type="match status" value="1"/>
</dbReference>
<accession>A0A2C5WBQ1</accession>
<dbReference type="GO" id="GO:0015031">
    <property type="term" value="P:protein transport"/>
    <property type="evidence" value="ECO:0007669"/>
    <property type="project" value="UniProtKB-KW"/>
</dbReference>
<dbReference type="AlphaFoldDB" id="A0A2C5WBQ1"/>
<evidence type="ECO:0000256" key="2">
    <source>
        <dbReference type="ARBA" id="ARBA00007603"/>
    </source>
</evidence>
<evidence type="ECO:0000256" key="6">
    <source>
        <dbReference type="ARBA" id="ARBA00023034"/>
    </source>
</evidence>
<feature type="region of interest" description="Disordered" evidence="9">
    <location>
        <begin position="1"/>
        <end position="53"/>
    </location>
</feature>